<dbReference type="EMBL" id="JAKOGI010000199">
    <property type="protein sequence ID" value="KAJ8440095.1"/>
    <property type="molecule type" value="Genomic_DNA"/>
</dbReference>
<evidence type="ECO:0000313" key="1">
    <source>
        <dbReference type="EMBL" id="KAJ8440095.1"/>
    </source>
</evidence>
<evidence type="ECO:0000313" key="2">
    <source>
        <dbReference type="Proteomes" id="UP001153076"/>
    </source>
</evidence>
<dbReference type="Proteomes" id="UP001153076">
    <property type="component" value="Unassembled WGS sequence"/>
</dbReference>
<accession>A0A9Q1KBV5</accession>
<sequence>MMLVLHIINKPTAVECFCITIRMLQDEHTEEVLTGGVAADSAKSTKKLRLKAVETCMWRSKTENCLGFPYFKDSRSCKVQSGNMEVHEKTTLTYWIIPLRESLLLLIGGERLQLKLRLGHPESSMTICNRSHQFDSRSCKVQSGNMEVHEKTTLTYW</sequence>
<name>A0A9Q1KBV5_9CARY</name>
<keyword evidence="2" id="KW-1185">Reference proteome</keyword>
<gene>
    <name evidence="1" type="ORF">Cgig2_025294</name>
</gene>
<reference evidence="1" key="1">
    <citation type="submission" date="2022-04" db="EMBL/GenBank/DDBJ databases">
        <title>Carnegiea gigantea Genome sequencing and assembly v2.</title>
        <authorList>
            <person name="Copetti D."/>
            <person name="Sanderson M.J."/>
            <person name="Burquez A."/>
            <person name="Wojciechowski M.F."/>
        </authorList>
    </citation>
    <scope>NUCLEOTIDE SEQUENCE</scope>
    <source>
        <strain evidence="1">SGP5-SGP5p</strain>
        <tissue evidence="1">Aerial part</tissue>
    </source>
</reference>
<protein>
    <submittedName>
        <fullName evidence="1">Uncharacterized protein</fullName>
    </submittedName>
</protein>
<proteinExistence type="predicted"/>
<organism evidence="1 2">
    <name type="scientific">Carnegiea gigantea</name>
    <dbReference type="NCBI Taxonomy" id="171969"/>
    <lineage>
        <taxon>Eukaryota</taxon>
        <taxon>Viridiplantae</taxon>
        <taxon>Streptophyta</taxon>
        <taxon>Embryophyta</taxon>
        <taxon>Tracheophyta</taxon>
        <taxon>Spermatophyta</taxon>
        <taxon>Magnoliopsida</taxon>
        <taxon>eudicotyledons</taxon>
        <taxon>Gunneridae</taxon>
        <taxon>Pentapetalae</taxon>
        <taxon>Caryophyllales</taxon>
        <taxon>Cactineae</taxon>
        <taxon>Cactaceae</taxon>
        <taxon>Cactoideae</taxon>
        <taxon>Echinocereeae</taxon>
        <taxon>Carnegiea</taxon>
    </lineage>
</organism>
<dbReference type="AlphaFoldDB" id="A0A9Q1KBV5"/>
<comment type="caution">
    <text evidence="1">The sequence shown here is derived from an EMBL/GenBank/DDBJ whole genome shotgun (WGS) entry which is preliminary data.</text>
</comment>